<evidence type="ECO:0000313" key="2">
    <source>
        <dbReference type="Proteomes" id="UP001162483"/>
    </source>
</evidence>
<organism evidence="1 2">
    <name type="scientific">Staurois parvus</name>
    <dbReference type="NCBI Taxonomy" id="386267"/>
    <lineage>
        <taxon>Eukaryota</taxon>
        <taxon>Metazoa</taxon>
        <taxon>Chordata</taxon>
        <taxon>Craniata</taxon>
        <taxon>Vertebrata</taxon>
        <taxon>Euteleostomi</taxon>
        <taxon>Amphibia</taxon>
        <taxon>Batrachia</taxon>
        <taxon>Anura</taxon>
        <taxon>Neobatrachia</taxon>
        <taxon>Ranoidea</taxon>
        <taxon>Ranidae</taxon>
        <taxon>Staurois</taxon>
    </lineage>
</organism>
<keyword evidence="2" id="KW-1185">Reference proteome</keyword>
<feature type="non-terminal residue" evidence="1">
    <location>
        <position position="61"/>
    </location>
</feature>
<name>A0ABN9C9M5_9NEOB</name>
<proteinExistence type="predicted"/>
<reference evidence="1" key="1">
    <citation type="submission" date="2023-05" db="EMBL/GenBank/DDBJ databases">
        <authorList>
            <person name="Stuckert A."/>
        </authorList>
    </citation>
    <scope>NUCLEOTIDE SEQUENCE</scope>
</reference>
<evidence type="ECO:0000313" key="1">
    <source>
        <dbReference type="EMBL" id="CAI9556323.1"/>
    </source>
</evidence>
<protein>
    <submittedName>
        <fullName evidence="1">Uncharacterized protein</fullName>
    </submittedName>
</protein>
<gene>
    <name evidence="1" type="ORF">SPARVUS_LOCUS4536047</name>
</gene>
<accession>A0ABN9C9M5</accession>
<dbReference type="EMBL" id="CATNWA010008507">
    <property type="protein sequence ID" value="CAI9556323.1"/>
    <property type="molecule type" value="Genomic_DNA"/>
</dbReference>
<sequence>MDTDRWHCWGYTDQGTLISALMISVRVRNGLASNSGTHLPCELQYQGWPADSALVWFSWAL</sequence>
<comment type="caution">
    <text evidence="1">The sequence shown here is derived from an EMBL/GenBank/DDBJ whole genome shotgun (WGS) entry which is preliminary data.</text>
</comment>
<dbReference type="Proteomes" id="UP001162483">
    <property type="component" value="Unassembled WGS sequence"/>
</dbReference>